<comment type="caution">
    <text evidence="2">The sequence shown here is derived from an EMBL/GenBank/DDBJ whole genome shotgun (WGS) entry which is preliminary data.</text>
</comment>
<reference evidence="2 3" key="1">
    <citation type="submission" date="2021-01" db="EMBL/GenBank/DDBJ databases">
        <title>Draft Genome Sequence and Polyhydroxyalkanoate Biosynthetic Potential of Jeongeupia naejangsanensis Type Strain DSM 24253.</title>
        <authorList>
            <person name="Turrini P."/>
            <person name="Artuso I."/>
            <person name="Lugli G.A."/>
            <person name="Frangipani E."/>
            <person name="Ventura M."/>
            <person name="Visca P."/>
        </authorList>
    </citation>
    <scope>NUCLEOTIDE SEQUENCE [LARGE SCALE GENOMIC DNA]</scope>
    <source>
        <strain evidence="2 3">DSM 24253</strain>
    </source>
</reference>
<proteinExistence type="predicted"/>
<dbReference type="InterPro" id="IPR005149">
    <property type="entry name" value="Tscrpt_reg_PadR_N"/>
</dbReference>
<dbReference type="InterPro" id="IPR036390">
    <property type="entry name" value="WH_DNA-bd_sf"/>
</dbReference>
<dbReference type="PANTHER" id="PTHR43252:SF7">
    <property type="entry name" value="TRANSCRIPTIONAL REGULATOR YQJI"/>
    <property type="match status" value="1"/>
</dbReference>
<dbReference type="InterPro" id="IPR036388">
    <property type="entry name" value="WH-like_DNA-bd_sf"/>
</dbReference>
<dbReference type="PANTHER" id="PTHR43252">
    <property type="entry name" value="TRANSCRIPTIONAL REGULATOR YQJI"/>
    <property type="match status" value="1"/>
</dbReference>
<keyword evidence="3" id="KW-1185">Reference proteome</keyword>
<dbReference type="Gene3D" id="1.10.10.10">
    <property type="entry name" value="Winged helix-like DNA-binding domain superfamily/Winged helix DNA-binding domain"/>
    <property type="match status" value="1"/>
</dbReference>
<evidence type="ECO:0000313" key="2">
    <source>
        <dbReference type="EMBL" id="MBM3115019.1"/>
    </source>
</evidence>
<sequence length="177" mass="19362">MHLKIYLEEAFIMRGEMGSRGGRRGRVFDHGDLRLVVLALTAQSPRHGYEIIKAIEEKFGGNYAPSPGAIYPTLTLLDEQGLLAGEVDADGKRRYTVTPDGEAYIAANRATIDGVIVRMELMARRMAGHLPPERVVQAMQTLKQALLLREHGWSDVSVAVAAKAIEDAARAIVDAPN</sequence>
<dbReference type="SUPFAM" id="SSF46785">
    <property type="entry name" value="Winged helix' DNA-binding domain"/>
    <property type="match status" value="1"/>
</dbReference>
<dbReference type="Pfam" id="PF03551">
    <property type="entry name" value="PadR"/>
    <property type="match status" value="1"/>
</dbReference>
<feature type="domain" description="Transcription regulator PadR N-terminal" evidence="1">
    <location>
        <begin position="37"/>
        <end position="106"/>
    </location>
</feature>
<protein>
    <submittedName>
        <fullName evidence="2">PadR family transcriptional regulator</fullName>
    </submittedName>
</protein>
<evidence type="ECO:0000313" key="3">
    <source>
        <dbReference type="Proteomes" id="UP000809431"/>
    </source>
</evidence>
<evidence type="ECO:0000259" key="1">
    <source>
        <dbReference type="Pfam" id="PF03551"/>
    </source>
</evidence>
<name>A0ABS2BHC7_9NEIS</name>
<dbReference type="RefSeq" id="WP_203536672.1">
    <property type="nucleotide sequence ID" value="NZ_JAESND010000001.1"/>
</dbReference>
<organism evidence="2 3">
    <name type="scientific">Jeongeupia naejangsanensis</name>
    <dbReference type="NCBI Taxonomy" id="613195"/>
    <lineage>
        <taxon>Bacteria</taxon>
        <taxon>Pseudomonadati</taxon>
        <taxon>Pseudomonadota</taxon>
        <taxon>Betaproteobacteria</taxon>
        <taxon>Neisseriales</taxon>
        <taxon>Chitinibacteraceae</taxon>
        <taxon>Jeongeupia</taxon>
    </lineage>
</organism>
<gene>
    <name evidence="2" type="ORF">JMJ54_04180</name>
</gene>
<dbReference type="EMBL" id="JAESND010000001">
    <property type="protein sequence ID" value="MBM3115019.1"/>
    <property type="molecule type" value="Genomic_DNA"/>
</dbReference>
<dbReference type="Proteomes" id="UP000809431">
    <property type="component" value="Unassembled WGS sequence"/>
</dbReference>
<accession>A0ABS2BHC7</accession>